<dbReference type="OrthoDB" id="5792512at2"/>
<evidence type="ECO:0000256" key="6">
    <source>
        <dbReference type="ARBA" id="ARBA00022989"/>
    </source>
</evidence>
<organism evidence="8 9">
    <name type="scientific">Bartonella apis</name>
    <dbReference type="NCBI Taxonomy" id="1686310"/>
    <lineage>
        <taxon>Bacteria</taxon>
        <taxon>Pseudomonadati</taxon>
        <taxon>Pseudomonadota</taxon>
        <taxon>Alphaproteobacteria</taxon>
        <taxon>Hyphomicrobiales</taxon>
        <taxon>Bartonellaceae</taxon>
        <taxon>Bartonella</taxon>
    </lineage>
</organism>
<keyword evidence="4" id="KW-1003">Cell membrane</keyword>
<dbReference type="GeneID" id="92992609"/>
<evidence type="ECO:0000256" key="5">
    <source>
        <dbReference type="ARBA" id="ARBA00022692"/>
    </source>
</evidence>
<evidence type="ECO:0000313" key="9">
    <source>
        <dbReference type="Proteomes" id="UP000187344"/>
    </source>
</evidence>
<dbReference type="PANTHER" id="PTHR21716">
    <property type="entry name" value="TRANSMEMBRANE PROTEIN"/>
    <property type="match status" value="1"/>
</dbReference>
<dbReference type="EMBL" id="LXYT01000003">
    <property type="protein sequence ID" value="OLY42771.1"/>
    <property type="molecule type" value="Genomic_DNA"/>
</dbReference>
<dbReference type="AlphaFoldDB" id="A0A1R0F731"/>
<evidence type="ECO:0000256" key="3">
    <source>
        <dbReference type="ARBA" id="ARBA00022448"/>
    </source>
</evidence>
<reference evidence="8 9" key="1">
    <citation type="submission" date="2016-12" db="EMBL/GenBank/DDBJ databases">
        <title>Comparative genomics of Bartonella apis.</title>
        <authorList>
            <person name="Engel P."/>
        </authorList>
    </citation>
    <scope>NUCLEOTIDE SEQUENCE [LARGE SCALE GENOMIC DNA]</scope>
    <source>
        <strain evidence="8 9">PEB0149</strain>
    </source>
</reference>
<dbReference type="GO" id="GO:0055085">
    <property type="term" value="P:transmembrane transport"/>
    <property type="evidence" value="ECO:0007669"/>
    <property type="project" value="TreeGrafter"/>
</dbReference>
<dbReference type="RefSeq" id="WP_075870609.1">
    <property type="nucleotide sequence ID" value="NZ_CALYQA010000003.1"/>
</dbReference>
<evidence type="ECO:0000256" key="7">
    <source>
        <dbReference type="ARBA" id="ARBA00023136"/>
    </source>
</evidence>
<dbReference type="PANTHER" id="PTHR21716:SF53">
    <property type="entry name" value="PERMEASE PERM-RELATED"/>
    <property type="match status" value="1"/>
</dbReference>
<keyword evidence="5" id="KW-0812">Transmembrane</keyword>
<comment type="subcellular location">
    <subcellularLocation>
        <location evidence="1">Cell membrane</location>
        <topology evidence="1">Multi-pass membrane protein</topology>
    </subcellularLocation>
</comment>
<evidence type="ECO:0000256" key="2">
    <source>
        <dbReference type="ARBA" id="ARBA00009773"/>
    </source>
</evidence>
<proteinExistence type="inferred from homology"/>
<accession>A0A1R0F731</accession>
<protein>
    <submittedName>
        <fullName evidence="8">Putative PurR-regulated permease PerM</fullName>
    </submittedName>
</protein>
<evidence type="ECO:0000313" key="8">
    <source>
        <dbReference type="EMBL" id="OLY42771.1"/>
    </source>
</evidence>
<dbReference type="GO" id="GO:0005886">
    <property type="term" value="C:plasma membrane"/>
    <property type="evidence" value="ECO:0007669"/>
    <property type="project" value="UniProtKB-SubCell"/>
</dbReference>
<evidence type="ECO:0000256" key="1">
    <source>
        <dbReference type="ARBA" id="ARBA00004651"/>
    </source>
</evidence>
<comment type="similarity">
    <text evidence="2">Belongs to the autoinducer-2 exporter (AI-2E) (TC 2.A.86) family.</text>
</comment>
<comment type="caution">
    <text evidence="8">The sequence shown here is derived from an EMBL/GenBank/DDBJ whole genome shotgun (WGS) entry which is preliminary data.</text>
</comment>
<dbReference type="InterPro" id="IPR002549">
    <property type="entry name" value="AI-2E-like"/>
</dbReference>
<keyword evidence="7" id="KW-0472">Membrane</keyword>
<sequence length="408" mass="45318">MSDTDFDNPTKGQSTKNVKRGLRFKRDKKTVYIPAYANIAFRGNVKKQAIFWLLTLLFFVIFMFVFSSILLPFVAGIVLAYFLNPIVELLERIGISRMWGTVLITIAIVLVLVIALTILIPVITSQLQQFIREGLPVYVNRIQAFFANHSFEWIKQYIGSDASEIQANIQTMLGQSSDLIKSVLNSVLDSGKSLVNLVSLFVVAPVVAFYMLLDWERMIKTIDSWIPRNHLETVRGIFHEMDRAVAGFIRGQTSVCLALGVYYAAGLTISGLNFGLLIGLFVGFISFIPYVGSMTGFVLSVGVAWVQFYPENWERIIVVMGVFFVGQFLEGYVLQPKLVGQSVGLHPVWLMFALFAFGSLFGFTGMLIAVPAAAAVGVLVRFALHTYLESPLYSPSGSSSSDHVGEKE</sequence>
<dbReference type="Pfam" id="PF01594">
    <property type="entry name" value="AI-2E_transport"/>
    <property type="match status" value="1"/>
</dbReference>
<keyword evidence="6" id="KW-1133">Transmembrane helix</keyword>
<evidence type="ECO:0000256" key="4">
    <source>
        <dbReference type="ARBA" id="ARBA00022475"/>
    </source>
</evidence>
<gene>
    <name evidence="8" type="ORF">PEB0149_001780</name>
</gene>
<keyword evidence="9" id="KW-1185">Reference proteome</keyword>
<keyword evidence="3" id="KW-0813">Transport</keyword>
<name>A0A1R0F731_9HYPH</name>
<dbReference type="Proteomes" id="UP000187344">
    <property type="component" value="Unassembled WGS sequence"/>
</dbReference>